<protein>
    <recommendedName>
        <fullName evidence="2">Reverse transcriptase/retrotransposon-derived protein RNase H-like domain-containing protein</fullName>
    </recommendedName>
</protein>
<dbReference type="InterPro" id="IPR041577">
    <property type="entry name" value="RT_RNaseH_2"/>
</dbReference>
<dbReference type="Gene3D" id="3.10.20.370">
    <property type="match status" value="1"/>
</dbReference>
<dbReference type="CDD" id="cd09274">
    <property type="entry name" value="RNase_HI_RT_Ty3"/>
    <property type="match status" value="1"/>
</dbReference>
<dbReference type="AlphaFoldDB" id="A0A2N9HFR1"/>
<sequence length="659" mass="74119">MCRKNRCVHSTNTYLSYKSDNVLNPPPPRNNFVSSSSSSRPPLKDVRETKNHLAKLTNALSGTEKGKLPSQTQPNPNNQSLKKVFKDNHEECKAVTILRSGKVIGEKIEKGIPKAKEKSKETQTEKDESERPKVKEVEKCPIPTPFPQTLRLPKNLDVTVKILENLHQVKVNLPLLHIIKQMSAYAKVIKDLCTVKRKHHLKKTAFFTEQVSVIIQHKVPRKYKDPGCPTISCTISEYLVERALLDLGASINLLPFTVYQQMGFGDLKPTSITLQLADGSVRTPKGMVEDVLIKIENFYYLVDFVILDTEPTLHPANSIPIILGKSFLVTANALINCRNGRMKITFGSMIAKLNIFNVLEEEQVMAINEPWRPHFEELPKTEKKPMPSSEEIPQLELKPLPNGFKYAYLGPGETFPVVISAALNEEQEGKLLCVLRDHKSAIGWTIVDIKGISPLICTHRIYLEDDCKTSREPQRRLNPTMKDVVKNEVFKLLDAARCVEKGLVLNWEKCHLMVISGIVLGHVVSSKGIEVDKAKVDLILNLPTPKTGVHFEWTESCELAFKKLVQLLTSAPIMQAPNWSLPFEIMCDASDYAVGAVLGQIKDKKPHVIYYASRTLNSAQMNYTTTKKELLAVVFALDKFRSYFMGTSIVVFTDLAALR</sequence>
<reference evidence="3" key="1">
    <citation type="submission" date="2018-02" db="EMBL/GenBank/DDBJ databases">
        <authorList>
            <person name="Cohen D.B."/>
            <person name="Kent A.D."/>
        </authorList>
    </citation>
    <scope>NUCLEOTIDE SEQUENCE</scope>
</reference>
<feature type="region of interest" description="Disordered" evidence="1">
    <location>
        <begin position="20"/>
        <end position="46"/>
    </location>
</feature>
<dbReference type="InterPro" id="IPR021109">
    <property type="entry name" value="Peptidase_aspartic_dom_sf"/>
</dbReference>
<evidence type="ECO:0000259" key="2">
    <source>
        <dbReference type="Pfam" id="PF17919"/>
    </source>
</evidence>
<name>A0A2N9HFR1_FAGSY</name>
<dbReference type="Gene3D" id="2.40.70.10">
    <property type="entry name" value="Acid Proteases"/>
    <property type="match status" value="1"/>
</dbReference>
<dbReference type="InterPro" id="IPR043128">
    <property type="entry name" value="Rev_trsase/Diguanyl_cyclase"/>
</dbReference>
<feature type="compositionally biased region" description="Polar residues" evidence="1">
    <location>
        <begin position="69"/>
        <end position="80"/>
    </location>
</feature>
<dbReference type="CDD" id="cd00303">
    <property type="entry name" value="retropepsin_like"/>
    <property type="match status" value="1"/>
</dbReference>
<dbReference type="InterPro" id="IPR043502">
    <property type="entry name" value="DNA/RNA_pol_sf"/>
</dbReference>
<dbReference type="Gene3D" id="3.30.70.270">
    <property type="match status" value="1"/>
</dbReference>
<feature type="region of interest" description="Disordered" evidence="1">
    <location>
        <begin position="114"/>
        <end position="135"/>
    </location>
</feature>
<accession>A0A2N9HFR1</accession>
<evidence type="ECO:0000256" key="1">
    <source>
        <dbReference type="SAM" id="MobiDB-lite"/>
    </source>
</evidence>
<dbReference type="PANTHER" id="PTHR33067">
    <property type="entry name" value="RNA-DIRECTED DNA POLYMERASE-RELATED"/>
    <property type="match status" value="1"/>
</dbReference>
<dbReference type="FunFam" id="3.10.20.370:FF:000001">
    <property type="entry name" value="Retrovirus-related Pol polyprotein from transposon 17.6-like protein"/>
    <property type="match status" value="1"/>
</dbReference>
<feature type="domain" description="Reverse transcriptase/retrotransposon-derived protein RNase H-like" evidence="2">
    <location>
        <begin position="553"/>
        <end position="651"/>
    </location>
</feature>
<dbReference type="SUPFAM" id="SSF50630">
    <property type="entry name" value="Acid proteases"/>
    <property type="match status" value="1"/>
</dbReference>
<evidence type="ECO:0000313" key="3">
    <source>
        <dbReference type="EMBL" id="SPD13167.1"/>
    </source>
</evidence>
<dbReference type="EMBL" id="OIVN01003724">
    <property type="protein sequence ID" value="SPD13167.1"/>
    <property type="molecule type" value="Genomic_DNA"/>
</dbReference>
<gene>
    <name evidence="3" type="ORF">FSB_LOCUS41049</name>
</gene>
<feature type="compositionally biased region" description="Low complexity" evidence="1">
    <location>
        <begin position="30"/>
        <end position="41"/>
    </location>
</feature>
<dbReference type="Pfam" id="PF17919">
    <property type="entry name" value="RT_RNaseH_2"/>
    <property type="match status" value="1"/>
</dbReference>
<organism evidence="3">
    <name type="scientific">Fagus sylvatica</name>
    <name type="common">Beechnut</name>
    <dbReference type="NCBI Taxonomy" id="28930"/>
    <lineage>
        <taxon>Eukaryota</taxon>
        <taxon>Viridiplantae</taxon>
        <taxon>Streptophyta</taxon>
        <taxon>Embryophyta</taxon>
        <taxon>Tracheophyta</taxon>
        <taxon>Spermatophyta</taxon>
        <taxon>Magnoliopsida</taxon>
        <taxon>eudicotyledons</taxon>
        <taxon>Gunneridae</taxon>
        <taxon>Pentapetalae</taxon>
        <taxon>rosids</taxon>
        <taxon>fabids</taxon>
        <taxon>Fagales</taxon>
        <taxon>Fagaceae</taxon>
        <taxon>Fagus</taxon>
    </lineage>
</organism>
<dbReference type="SUPFAM" id="SSF56672">
    <property type="entry name" value="DNA/RNA polymerases"/>
    <property type="match status" value="1"/>
</dbReference>
<dbReference type="PANTHER" id="PTHR33067:SF32">
    <property type="entry name" value="ASPARTIC PEPTIDASE DDI1-TYPE DOMAIN-CONTAINING PROTEIN"/>
    <property type="match status" value="1"/>
</dbReference>
<feature type="region of interest" description="Disordered" evidence="1">
    <location>
        <begin position="58"/>
        <end position="80"/>
    </location>
</feature>
<proteinExistence type="predicted"/>